<feature type="compositionally biased region" description="Polar residues" evidence="1">
    <location>
        <begin position="18"/>
        <end position="28"/>
    </location>
</feature>
<evidence type="ECO:0000256" key="1">
    <source>
        <dbReference type="SAM" id="MobiDB-lite"/>
    </source>
</evidence>
<feature type="compositionally biased region" description="Acidic residues" evidence="1">
    <location>
        <begin position="1"/>
        <end position="10"/>
    </location>
</feature>
<feature type="compositionally biased region" description="Basic and acidic residues" evidence="1">
    <location>
        <begin position="44"/>
        <end position="56"/>
    </location>
</feature>
<proteinExistence type="predicted"/>
<organism evidence="2 3">
    <name type="scientific">Aspergillus clavatus (strain ATCC 1007 / CBS 513.65 / DSM 816 / NCTC 3887 / NRRL 1 / QM 1276 / 107)</name>
    <dbReference type="NCBI Taxonomy" id="344612"/>
    <lineage>
        <taxon>Eukaryota</taxon>
        <taxon>Fungi</taxon>
        <taxon>Dikarya</taxon>
        <taxon>Ascomycota</taxon>
        <taxon>Pezizomycotina</taxon>
        <taxon>Eurotiomycetes</taxon>
        <taxon>Eurotiomycetidae</taxon>
        <taxon>Eurotiales</taxon>
        <taxon>Aspergillaceae</taxon>
        <taxon>Aspergillus</taxon>
        <taxon>Aspergillus subgen. Fumigati</taxon>
    </lineage>
</organism>
<reference evidence="2 3" key="1">
    <citation type="journal article" date="2008" name="PLoS Genet.">
        <title>Genomic islands in the pathogenic filamentous fungus Aspergillus fumigatus.</title>
        <authorList>
            <person name="Fedorova N.D."/>
            <person name="Khaldi N."/>
            <person name="Joardar V.S."/>
            <person name="Maiti R."/>
            <person name="Amedeo P."/>
            <person name="Anderson M.J."/>
            <person name="Crabtree J."/>
            <person name="Silva J.C."/>
            <person name="Badger J.H."/>
            <person name="Albarraq A."/>
            <person name="Angiuoli S."/>
            <person name="Bussey H."/>
            <person name="Bowyer P."/>
            <person name="Cotty P.J."/>
            <person name="Dyer P.S."/>
            <person name="Egan A."/>
            <person name="Galens K."/>
            <person name="Fraser-Liggett C.M."/>
            <person name="Haas B.J."/>
            <person name="Inman J.M."/>
            <person name="Kent R."/>
            <person name="Lemieux S."/>
            <person name="Malavazi I."/>
            <person name="Orvis J."/>
            <person name="Roemer T."/>
            <person name="Ronning C.M."/>
            <person name="Sundaram J.P."/>
            <person name="Sutton G."/>
            <person name="Turner G."/>
            <person name="Venter J.C."/>
            <person name="White O.R."/>
            <person name="Whitty B.R."/>
            <person name="Youngman P."/>
            <person name="Wolfe K.H."/>
            <person name="Goldman G.H."/>
            <person name="Wortman J.R."/>
            <person name="Jiang B."/>
            <person name="Denning D.W."/>
            <person name="Nierman W.C."/>
        </authorList>
    </citation>
    <scope>NUCLEOTIDE SEQUENCE [LARGE SCALE GENOMIC DNA]</scope>
    <source>
        <strain evidence="3">ATCC 1007 / CBS 513.65 / DSM 816 / NCTC 3887 / NRRL 1</strain>
    </source>
</reference>
<evidence type="ECO:0000313" key="2">
    <source>
        <dbReference type="EMBL" id="EAW08317.1"/>
    </source>
</evidence>
<dbReference type="AlphaFoldDB" id="A1CRP6"/>
<dbReference type="EMBL" id="DS027059">
    <property type="protein sequence ID" value="EAW08317.1"/>
    <property type="molecule type" value="Genomic_DNA"/>
</dbReference>
<feature type="region of interest" description="Disordered" evidence="1">
    <location>
        <begin position="1"/>
        <end position="56"/>
    </location>
</feature>
<protein>
    <submittedName>
        <fullName evidence="2">Uncharacterized protein</fullName>
    </submittedName>
</protein>
<dbReference type="VEuPathDB" id="FungiDB:ACLA_030500"/>
<keyword evidence="3" id="KW-1185">Reference proteome</keyword>
<dbReference type="KEGG" id="act:ACLA_030500"/>
<dbReference type="HOGENOM" id="CLU_2557854_0_0_1"/>
<dbReference type="RefSeq" id="XP_001269743.1">
    <property type="nucleotide sequence ID" value="XM_001269742.1"/>
</dbReference>
<evidence type="ECO:0000313" key="3">
    <source>
        <dbReference type="Proteomes" id="UP000006701"/>
    </source>
</evidence>
<sequence length="82" mass="9391">MEDFMEDFDGFEPAHIIPTSSPFSQDSLQKSERRVSTSSIPRPSKTDKERLTRDDRAICVSLPKKVRNKRASTLTKLQQHGE</sequence>
<name>A1CRP6_ASPCL</name>
<dbReference type="GeneID" id="4701970"/>
<gene>
    <name evidence="2" type="ORF">ACLA_030500</name>
</gene>
<dbReference type="Proteomes" id="UP000006701">
    <property type="component" value="Unassembled WGS sequence"/>
</dbReference>
<accession>A1CRP6</accession>